<evidence type="ECO:0000313" key="3">
    <source>
        <dbReference type="EMBL" id="SDJ92904.1"/>
    </source>
</evidence>
<feature type="chain" id="PRO_5038925066" description="Lipoprotein" evidence="2">
    <location>
        <begin position="25"/>
        <end position="83"/>
    </location>
</feature>
<feature type="region of interest" description="Disordered" evidence="1">
    <location>
        <begin position="30"/>
        <end position="83"/>
    </location>
</feature>
<name>A0A1G8XRU2_9BACL</name>
<dbReference type="RefSeq" id="WP_090716720.1">
    <property type="nucleotide sequence ID" value="NZ_CBCSKY010000015.1"/>
</dbReference>
<proteinExistence type="predicted"/>
<keyword evidence="2" id="KW-0732">Signal</keyword>
<organism evidence="3 4">
    <name type="scientific">Paenibacillus typhae</name>
    <dbReference type="NCBI Taxonomy" id="1174501"/>
    <lineage>
        <taxon>Bacteria</taxon>
        <taxon>Bacillati</taxon>
        <taxon>Bacillota</taxon>
        <taxon>Bacilli</taxon>
        <taxon>Bacillales</taxon>
        <taxon>Paenibacillaceae</taxon>
        <taxon>Paenibacillus</taxon>
    </lineage>
</organism>
<evidence type="ECO:0000313" key="4">
    <source>
        <dbReference type="Proteomes" id="UP000199050"/>
    </source>
</evidence>
<dbReference type="STRING" id="1174501.SAMN05216192_12725"/>
<dbReference type="Proteomes" id="UP000199050">
    <property type="component" value="Unassembled WGS sequence"/>
</dbReference>
<feature type="compositionally biased region" description="Gly residues" evidence="1">
    <location>
        <begin position="36"/>
        <end position="83"/>
    </location>
</feature>
<dbReference type="OrthoDB" id="2667004at2"/>
<evidence type="ECO:0000256" key="2">
    <source>
        <dbReference type="SAM" id="SignalP"/>
    </source>
</evidence>
<dbReference type="EMBL" id="FNDX01000027">
    <property type="protein sequence ID" value="SDJ92904.1"/>
    <property type="molecule type" value="Genomic_DNA"/>
</dbReference>
<evidence type="ECO:0000256" key="1">
    <source>
        <dbReference type="SAM" id="MobiDB-lite"/>
    </source>
</evidence>
<sequence>MRTRRSAALIIAVLSCSMVLTSCDAITAQKISSDGSGSGPRMNGGPGFGGGRGTDGGFPGMNGGMRRNGGQGMDRSGGQGGQN</sequence>
<keyword evidence="4" id="KW-1185">Reference proteome</keyword>
<evidence type="ECO:0008006" key="5">
    <source>
        <dbReference type="Google" id="ProtNLM"/>
    </source>
</evidence>
<dbReference type="AlphaFoldDB" id="A0A1G8XRU2"/>
<gene>
    <name evidence="3" type="ORF">SAMN05216192_12725</name>
</gene>
<accession>A0A1G8XRU2</accession>
<dbReference type="PROSITE" id="PS51257">
    <property type="entry name" value="PROKAR_LIPOPROTEIN"/>
    <property type="match status" value="1"/>
</dbReference>
<protein>
    <recommendedName>
        <fullName evidence="5">Lipoprotein</fullName>
    </recommendedName>
</protein>
<feature type="signal peptide" evidence="2">
    <location>
        <begin position="1"/>
        <end position="24"/>
    </location>
</feature>
<reference evidence="4" key="1">
    <citation type="submission" date="2016-10" db="EMBL/GenBank/DDBJ databases">
        <authorList>
            <person name="Varghese N."/>
            <person name="Submissions S."/>
        </authorList>
    </citation>
    <scope>NUCLEOTIDE SEQUENCE [LARGE SCALE GENOMIC DNA]</scope>
    <source>
        <strain evidence="4">CGMCC 1.11012</strain>
    </source>
</reference>